<dbReference type="WBParaSite" id="MBELARI_LOCUS16542">
    <property type="protein sequence ID" value="MBELARI_LOCUS16542"/>
    <property type="gene ID" value="MBELARI_LOCUS16542"/>
</dbReference>
<reference evidence="2" key="1">
    <citation type="submission" date="2024-02" db="UniProtKB">
        <authorList>
            <consortium name="WormBaseParasite"/>
        </authorList>
    </citation>
    <scope>IDENTIFICATION</scope>
</reference>
<keyword evidence="1" id="KW-1185">Reference proteome</keyword>
<dbReference type="Proteomes" id="UP000887575">
    <property type="component" value="Unassembled WGS sequence"/>
</dbReference>
<protein>
    <submittedName>
        <fullName evidence="2">Uncharacterized protein</fullName>
    </submittedName>
</protein>
<organism evidence="1 2">
    <name type="scientific">Mesorhabditis belari</name>
    <dbReference type="NCBI Taxonomy" id="2138241"/>
    <lineage>
        <taxon>Eukaryota</taxon>
        <taxon>Metazoa</taxon>
        <taxon>Ecdysozoa</taxon>
        <taxon>Nematoda</taxon>
        <taxon>Chromadorea</taxon>
        <taxon>Rhabditida</taxon>
        <taxon>Rhabditina</taxon>
        <taxon>Rhabditomorpha</taxon>
        <taxon>Rhabditoidea</taxon>
        <taxon>Rhabditidae</taxon>
        <taxon>Mesorhabditinae</taxon>
        <taxon>Mesorhabditis</taxon>
    </lineage>
</organism>
<dbReference type="AlphaFoldDB" id="A0AAF3ER20"/>
<proteinExistence type="predicted"/>
<sequence length="264" mass="28938">MDRQSFRGEITSIATTASLAFSSSNITFSANFWAYGAGDNDEEFPDSFFLASNDFDDNVRELSQNGGSETIFGATSKLNQWKIHDAVVVIYTASPQNFITLAGANYTEQARTIAVHLNDGVDLSSISNYPSPAISDYINILQLIINVCGNLPKTTPATFSTTTDPNGLNCLPCLCCPSSSHYDYHGYYSAYIVGGRKDNKTFSWTDGTPFDYEHHFCFDHENVTAAISITNCDDKGCCAEGSWVTIPIEPAEPLNLSYLVCKKK</sequence>
<evidence type="ECO:0000313" key="2">
    <source>
        <dbReference type="WBParaSite" id="MBELARI_LOCUS16542"/>
    </source>
</evidence>
<name>A0AAF3ER20_9BILA</name>
<evidence type="ECO:0000313" key="1">
    <source>
        <dbReference type="Proteomes" id="UP000887575"/>
    </source>
</evidence>
<accession>A0AAF3ER20</accession>